<feature type="active site" description="For GATase activity" evidence="8">
    <location>
        <position position="2"/>
    </location>
</feature>
<evidence type="ECO:0000313" key="12">
    <source>
        <dbReference type="Proteomes" id="UP000069205"/>
    </source>
</evidence>
<comment type="catalytic activity">
    <reaction evidence="7">
        <text>L-aspartate + L-glutamine + ATP + H2O = L-asparagine + L-glutamate + AMP + diphosphate + H(+)</text>
        <dbReference type="Rhea" id="RHEA:12228"/>
        <dbReference type="ChEBI" id="CHEBI:15377"/>
        <dbReference type="ChEBI" id="CHEBI:15378"/>
        <dbReference type="ChEBI" id="CHEBI:29985"/>
        <dbReference type="ChEBI" id="CHEBI:29991"/>
        <dbReference type="ChEBI" id="CHEBI:30616"/>
        <dbReference type="ChEBI" id="CHEBI:33019"/>
        <dbReference type="ChEBI" id="CHEBI:58048"/>
        <dbReference type="ChEBI" id="CHEBI:58359"/>
        <dbReference type="ChEBI" id="CHEBI:456215"/>
        <dbReference type="EC" id="6.3.5.4"/>
    </reaction>
</comment>
<feature type="domain" description="Glutamine amidotransferase type-2" evidence="10">
    <location>
        <begin position="2"/>
        <end position="213"/>
    </location>
</feature>
<evidence type="ECO:0000256" key="3">
    <source>
        <dbReference type="ARBA" id="ARBA00012737"/>
    </source>
</evidence>
<sequence>MCGICGIIGPDDGEALRPMLRRLIHRGPDEEGIHREAGIALGARRLRVIDPAGGHQPVQNETGAIWAVMNGEIYNYRALREELMRKGHRLTSRCDTEVLVHLYEEEGLAGFHRLRGMFAIALWDGERREAYLLRDRLGIKPLYYTVRLPEAGLGSRVFFSSELPSLLAALPEWRLRPEAVAGYLTHLYVPGPDTIVEGVYQLRPGEAMKMADGRVEFVRYYRPQPDPSPVRDWTAGVEQEAMLAVLRDAVSSHLVSDVPLGLFLSGGLDSAALLALMQEAGGGPVKTFSIGYEHPADQSFNELAAARQLARHFGATHSETILAPDVRALLPRVVEAMGEPFADSSAIPTFLISEVARRSVTVALSGIGGDELFGGYPRYLGMRAAARYQHVPPTVRTWLAKVGGRTLRESGGGRDQVGRLKRFLMDGHRPLAEQYRRWTTFIPGEWEDRLWSSNFEAMMALESAHSLVETLFDEWPSSDPSDCAMGVDLQTYLPDDLLRMGDRMSMAHSLELRVPFCDDRIVAHALRIPAPARFRGRRLKGFMRRMLRGLVPNPILDAPKQGFMVPLARWLREDLDDMVRDLLSDDAVRRRDYVKPAYVRWLLQAHHGGRRNCADQLYALMVLELWHRSVEARTDAPVAEAALS</sequence>
<dbReference type="InterPro" id="IPR029055">
    <property type="entry name" value="Ntn_hydrolases_N"/>
</dbReference>
<dbReference type="InterPro" id="IPR033738">
    <property type="entry name" value="AsnB_N"/>
</dbReference>
<proteinExistence type="inferred from homology"/>
<dbReference type="GO" id="GO:0006529">
    <property type="term" value="P:asparagine biosynthetic process"/>
    <property type="evidence" value="ECO:0007669"/>
    <property type="project" value="UniProtKB-KW"/>
</dbReference>
<dbReference type="CDD" id="cd00712">
    <property type="entry name" value="AsnB"/>
    <property type="match status" value="1"/>
</dbReference>
<keyword evidence="4 9" id="KW-0547">Nucleotide-binding</keyword>
<feature type="binding site" evidence="9">
    <location>
        <position position="290"/>
    </location>
    <ligand>
        <name>ATP</name>
        <dbReference type="ChEBI" id="CHEBI:30616"/>
    </ligand>
</feature>
<protein>
    <recommendedName>
        <fullName evidence="3">asparagine synthase (glutamine-hydrolyzing)</fullName>
        <ecNumber evidence="3">6.3.5.4</ecNumber>
    </recommendedName>
</protein>
<dbReference type="Gene3D" id="3.60.20.10">
    <property type="entry name" value="Glutamine Phosphoribosylpyrophosphate, subunit 1, domain 1"/>
    <property type="match status" value="1"/>
</dbReference>
<keyword evidence="5 9" id="KW-0067">ATP-binding</keyword>
<dbReference type="STRING" id="42253.NITMOv2_1804"/>
<dbReference type="PANTHER" id="PTHR43284">
    <property type="entry name" value="ASPARAGINE SYNTHETASE (GLUTAMINE-HYDROLYZING)"/>
    <property type="match status" value="1"/>
</dbReference>
<dbReference type="InterPro" id="IPR017932">
    <property type="entry name" value="GATase_2_dom"/>
</dbReference>
<evidence type="ECO:0000256" key="1">
    <source>
        <dbReference type="ARBA" id="ARBA00005187"/>
    </source>
</evidence>
<evidence type="ECO:0000256" key="2">
    <source>
        <dbReference type="ARBA" id="ARBA00005752"/>
    </source>
</evidence>
<dbReference type="GO" id="GO:0005829">
    <property type="term" value="C:cytosol"/>
    <property type="evidence" value="ECO:0007669"/>
    <property type="project" value="TreeGrafter"/>
</dbReference>
<dbReference type="Gene3D" id="3.40.50.620">
    <property type="entry name" value="HUPs"/>
    <property type="match status" value="1"/>
</dbReference>
<dbReference type="InterPro" id="IPR014729">
    <property type="entry name" value="Rossmann-like_a/b/a_fold"/>
</dbReference>
<evidence type="ECO:0000256" key="9">
    <source>
        <dbReference type="PIRSR" id="PIRSR001589-2"/>
    </source>
</evidence>
<evidence type="ECO:0000259" key="10">
    <source>
        <dbReference type="PROSITE" id="PS51278"/>
    </source>
</evidence>
<evidence type="ECO:0000256" key="6">
    <source>
        <dbReference type="ARBA" id="ARBA00022962"/>
    </source>
</evidence>
<comment type="pathway">
    <text evidence="1">Amino-acid biosynthesis; L-asparagine biosynthesis; L-asparagine from L-aspartate (L-Gln route): step 1/1.</text>
</comment>
<dbReference type="InterPro" id="IPR001962">
    <property type="entry name" value="Asn_synthase"/>
</dbReference>
<accession>A0A0K2GBH5</accession>
<dbReference type="PIRSF" id="PIRSF001589">
    <property type="entry name" value="Asn_synthetase_glu-h"/>
    <property type="match status" value="1"/>
</dbReference>
<reference evidence="11 12" key="1">
    <citation type="journal article" date="2015" name="Proc. Natl. Acad. Sci. U.S.A.">
        <title>Expanded metabolic versatility of ubiquitous nitrite-oxidizing bacteria from the genus Nitrospira.</title>
        <authorList>
            <person name="Koch H."/>
            <person name="Lucker S."/>
            <person name="Albertsen M."/>
            <person name="Kitzinger K."/>
            <person name="Herbold C."/>
            <person name="Spieck E."/>
            <person name="Nielsen P.H."/>
            <person name="Wagner M."/>
            <person name="Daims H."/>
        </authorList>
    </citation>
    <scope>NUCLEOTIDE SEQUENCE [LARGE SCALE GENOMIC DNA]</scope>
    <source>
        <strain evidence="11 12">NSP M-1</strain>
    </source>
</reference>
<evidence type="ECO:0000256" key="5">
    <source>
        <dbReference type="ARBA" id="ARBA00022840"/>
    </source>
</evidence>
<dbReference type="EMBL" id="CP011801">
    <property type="protein sequence ID" value="ALA58224.1"/>
    <property type="molecule type" value="Genomic_DNA"/>
</dbReference>
<feature type="binding site" evidence="9">
    <location>
        <position position="95"/>
    </location>
    <ligand>
        <name>L-glutamine</name>
        <dbReference type="ChEBI" id="CHEBI:58359"/>
    </ligand>
</feature>
<dbReference type="GO" id="GO:0005524">
    <property type="term" value="F:ATP binding"/>
    <property type="evidence" value="ECO:0007669"/>
    <property type="project" value="UniProtKB-KW"/>
</dbReference>
<name>A0A0K2GBH5_NITMO</name>
<feature type="binding site" evidence="9">
    <location>
        <begin position="365"/>
        <end position="366"/>
    </location>
    <ligand>
        <name>ATP</name>
        <dbReference type="ChEBI" id="CHEBI:30616"/>
    </ligand>
</feature>
<dbReference type="PANTHER" id="PTHR43284:SF1">
    <property type="entry name" value="ASPARAGINE SYNTHETASE"/>
    <property type="match status" value="1"/>
</dbReference>
<keyword evidence="8" id="KW-0028">Amino-acid biosynthesis</keyword>
<dbReference type="PATRIC" id="fig|42253.5.peg.1773"/>
<organism evidence="11 12">
    <name type="scientific">Nitrospira moscoviensis</name>
    <dbReference type="NCBI Taxonomy" id="42253"/>
    <lineage>
        <taxon>Bacteria</taxon>
        <taxon>Pseudomonadati</taxon>
        <taxon>Nitrospirota</taxon>
        <taxon>Nitrospiria</taxon>
        <taxon>Nitrospirales</taxon>
        <taxon>Nitrospiraceae</taxon>
        <taxon>Nitrospira</taxon>
    </lineage>
</organism>
<dbReference type="EC" id="6.3.5.4" evidence="3"/>
<gene>
    <name evidence="11" type="ORF">NITMOv2_1804</name>
</gene>
<evidence type="ECO:0000256" key="8">
    <source>
        <dbReference type="PIRSR" id="PIRSR001589-1"/>
    </source>
</evidence>
<dbReference type="CDD" id="cd01991">
    <property type="entry name" value="Asn_synthase_B_C"/>
    <property type="match status" value="1"/>
</dbReference>
<dbReference type="InterPro" id="IPR006426">
    <property type="entry name" value="Asn_synth_AEB"/>
</dbReference>
<evidence type="ECO:0000313" key="11">
    <source>
        <dbReference type="EMBL" id="ALA58224.1"/>
    </source>
</evidence>
<dbReference type="SUPFAM" id="SSF52402">
    <property type="entry name" value="Adenine nucleotide alpha hydrolases-like"/>
    <property type="match status" value="1"/>
</dbReference>
<dbReference type="GO" id="GO:0004066">
    <property type="term" value="F:asparagine synthase (glutamine-hydrolyzing) activity"/>
    <property type="evidence" value="ECO:0007669"/>
    <property type="project" value="UniProtKB-EC"/>
</dbReference>
<dbReference type="RefSeq" id="WP_053379416.1">
    <property type="nucleotide sequence ID" value="NZ_CP011801.1"/>
</dbReference>
<keyword evidence="11" id="KW-0436">Ligase</keyword>
<evidence type="ECO:0000256" key="4">
    <source>
        <dbReference type="ARBA" id="ARBA00022741"/>
    </source>
</evidence>
<dbReference type="OrthoDB" id="9763290at2"/>
<dbReference type="Pfam" id="PF00733">
    <property type="entry name" value="Asn_synthase"/>
    <property type="match status" value="1"/>
</dbReference>
<keyword evidence="12" id="KW-1185">Reference proteome</keyword>
<dbReference type="NCBIfam" id="TIGR01536">
    <property type="entry name" value="asn_synth_AEB"/>
    <property type="match status" value="1"/>
</dbReference>
<dbReference type="PROSITE" id="PS51278">
    <property type="entry name" value="GATASE_TYPE_2"/>
    <property type="match status" value="1"/>
</dbReference>
<keyword evidence="6 8" id="KW-0315">Glutamine amidotransferase</keyword>
<keyword evidence="8" id="KW-0061">Asparagine biosynthesis</keyword>
<dbReference type="InterPro" id="IPR051786">
    <property type="entry name" value="ASN_synthetase/amidase"/>
</dbReference>
<dbReference type="AlphaFoldDB" id="A0A0K2GBH5"/>
<dbReference type="Pfam" id="PF13537">
    <property type="entry name" value="GATase_7"/>
    <property type="match status" value="1"/>
</dbReference>
<dbReference type="SUPFAM" id="SSF56235">
    <property type="entry name" value="N-terminal nucleophile aminohydrolases (Ntn hydrolases)"/>
    <property type="match status" value="1"/>
</dbReference>
<dbReference type="Proteomes" id="UP000069205">
    <property type="component" value="Chromosome"/>
</dbReference>
<dbReference type="KEGG" id="nmv:NITMOv2_1804"/>
<comment type="similarity">
    <text evidence="2">Belongs to the asparagine synthetase family.</text>
</comment>
<evidence type="ECO:0000256" key="7">
    <source>
        <dbReference type="ARBA" id="ARBA00048741"/>
    </source>
</evidence>